<evidence type="ECO:0000313" key="9">
    <source>
        <dbReference type="Proteomes" id="UP001158576"/>
    </source>
</evidence>
<organism evidence="8 9">
    <name type="scientific">Oikopleura dioica</name>
    <name type="common">Tunicate</name>
    <dbReference type="NCBI Taxonomy" id="34765"/>
    <lineage>
        <taxon>Eukaryota</taxon>
        <taxon>Metazoa</taxon>
        <taxon>Chordata</taxon>
        <taxon>Tunicata</taxon>
        <taxon>Appendicularia</taxon>
        <taxon>Copelata</taxon>
        <taxon>Oikopleuridae</taxon>
        <taxon>Oikopleura</taxon>
    </lineage>
</organism>
<sequence>MALSLRNPVAREWVAHQREKVKPWSEFLDFSSFRKPESPQELKRIFLKNVEVYHANYMVLTTLLLVYAIITSPLLLIAISLFFILMNLIEQKGPKIIGRDLPVHQQFALSAVVSGPLFFLASAGHALFWTLGASSFVIAIHALTRYQEPEATPPTETV</sequence>
<dbReference type="Pfam" id="PF03208">
    <property type="entry name" value="PRA1"/>
    <property type="match status" value="1"/>
</dbReference>
<evidence type="ECO:0000256" key="6">
    <source>
        <dbReference type="ARBA" id="ARBA00023136"/>
    </source>
</evidence>
<dbReference type="EMBL" id="OU015568">
    <property type="protein sequence ID" value="CAG5084570.1"/>
    <property type="molecule type" value="Genomic_DNA"/>
</dbReference>
<evidence type="ECO:0000313" key="8">
    <source>
        <dbReference type="EMBL" id="CAG5084570.1"/>
    </source>
</evidence>
<dbReference type="PANTHER" id="PTHR19317">
    <property type="entry name" value="PRENYLATED RAB ACCEPTOR 1-RELATED"/>
    <property type="match status" value="1"/>
</dbReference>
<feature type="transmembrane region" description="Helical" evidence="7">
    <location>
        <begin position="126"/>
        <end position="144"/>
    </location>
</feature>
<accession>A0ABN7RX31</accession>
<reference evidence="8 9" key="1">
    <citation type="submission" date="2021-04" db="EMBL/GenBank/DDBJ databases">
        <authorList>
            <person name="Bliznina A."/>
        </authorList>
    </citation>
    <scope>NUCLEOTIDE SEQUENCE [LARGE SCALE GENOMIC DNA]</scope>
</reference>
<evidence type="ECO:0000256" key="1">
    <source>
        <dbReference type="ARBA" id="ARBA00004141"/>
    </source>
</evidence>
<name>A0ABN7RX31_OIKDI</name>
<dbReference type="InterPro" id="IPR004895">
    <property type="entry name" value="Prenylated_rab_accept_PRA1"/>
</dbReference>
<keyword evidence="9" id="KW-1185">Reference proteome</keyword>
<protein>
    <recommendedName>
        <fullName evidence="7">PRA1 family protein</fullName>
    </recommendedName>
</protein>
<evidence type="ECO:0000256" key="2">
    <source>
        <dbReference type="ARBA" id="ARBA00004234"/>
    </source>
</evidence>
<gene>
    <name evidence="8" type="ORF">OKIOD_LOCUS2236</name>
</gene>
<keyword evidence="5 7" id="KW-1133">Transmembrane helix</keyword>
<keyword evidence="6 7" id="KW-0472">Membrane</keyword>
<dbReference type="Proteomes" id="UP001158576">
    <property type="component" value="Chromosome PAR"/>
</dbReference>
<evidence type="ECO:0000256" key="5">
    <source>
        <dbReference type="ARBA" id="ARBA00022989"/>
    </source>
</evidence>
<evidence type="ECO:0000256" key="7">
    <source>
        <dbReference type="RuleBase" id="RU363107"/>
    </source>
</evidence>
<evidence type="ECO:0000256" key="3">
    <source>
        <dbReference type="ARBA" id="ARBA00006483"/>
    </source>
</evidence>
<comment type="subcellular location">
    <subcellularLocation>
        <location evidence="2">Cytoplasmic vesicle</location>
        <location evidence="2">Secretory vesicle</location>
        <location evidence="2">Synaptic vesicle</location>
    </subcellularLocation>
    <subcellularLocation>
        <location evidence="1 7">Membrane</location>
        <topology evidence="1 7">Multi-pass membrane protein</topology>
    </subcellularLocation>
</comment>
<dbReference type="PANTHER" id="PTHR19317:SF0">
    <property type="entry name" value="PRENYLATED RAB ACCEPTOR PROTEIN 1"/>
    <property type="match status" value="1"/>
</dbReference>
<comment type="similarity">
    <text evidence="3 7">Belongs to the PRA1 family.</text>
</comment>
<proteinExistence type="inferred from homology"/>
<feature type="transmembrane region" description="Helical" evidence="7">
    <location>
        <begin position="64"/>
        <end position="89"/>
    </location>
</feature>
<evidence type="ECO:0000256" key="4">
    <source>
        <dbReference type="ARBA" id="ARBA00022692"/>
    </source>
</evidence>
<keyword evidence="4 7" id="KW-0812">Transmembrane</keyword>